<sequence>MPERPLFVFDPNPKICNLVERHLRRNNIPAETFPTSSQLLFRFLTLAQQHGAPEKGSGQPSSCSAVLLDLDPVDEALYSAYRIFEFERKWSLTPTFLAGYTMNPKLVKMKYEVAGIKRIFGTGLDPEWIEGFARDPSCFRDREI</sequence>
<reference evidence="1" key="1">
    <citation type="submission" date="2021-03" db="EMBL/GenBank/DDBJ databases">
        <authorList>
            <person name="Wang G."/>
        </authorList>
    </citation>
    <scope>NUCLEOTIDE SEQUENCE</scope>
    <source>
        <strain evidence="1">KCTC 12899</strain>
    </source>
</reference>
<proteinExistence type="predicted"/>
<evidence type="ECO:0000313" key="1">
    <source>
        <dbReference type="EMBL" id="MBO1318305.1"/>
    </source>
</evidence>
<evidence type="ECO:0000313" key="2">
    <source>
        <dbReference type="Proteomes" id="UP000664417"/>
    </source>
</evidence>
<protein>
    <submittedName>
        <fullName evidence="1">Uncharacterized protein</fullName>
    </submittedName>
</protein>
<dbReference type="Proteomes" id="UP000664417">
    <property type="component" value="Unassembled WGS sequence"/>
</dbReference>
<comment type="caution">
    <text evidence="1">The sequence shown here is derived from an EMBL/GenBank/DDBJ whole genome shotgun (WGS) entry which is preliminary data.</text>
</comment>
<accession>A0A8J7QEL8</accession>
<dbReference type="AlphaFoldDB" id="A0A8J7QEL8"/>
<organism evidence="1 2">
    <name type="scientific">Acanthopleuribacter pedis</name>
    <dbReference type="NCBI Taxonomy" id="442870"/>
    <lineage>
        <taxon>Bacteria</taxon>
        <taxon>Pseudomonadati</taxon>
        <taxon>Acidobacteriota</taxon>
        <taxon>Holophagae</taxon>
        <taxon>Acanthopleuribacterales</taxon>
        <taxon>Acanthopleuribacteraceae</taxon>
        <taxon>Acanthopleuribacter</taxon>
    </lineage>
</organism>
<dbReference type="RefSeq" id="WP_207858001.1">
    <property type="nucleotide sequence ID" value="NZ_JAFREP010000005.1"/>
</dbReference>
<keyword evidence="2" id="KW-1185">Reference proteome</keyword>
<dbReference type="EMBL" id="JAFREP010000005">
    <property type="protein sequence ID" value="MBO1318305.1"/>
    <property type="molecule type" value="Genomic_DNA"/>
</dbReference>
<name>A0A8J7QEL8_9BACT</name>
<gene>
    <name evidence="1" type="ORF">J3U88_07555</name>
</gene>